<dbReference type="SUPFAM" id="SSF52266">
    <property type="entry name" value="SGNH hydrolase"/>
    <property type="match status" value="1"/>
</dbReference>
<dbReference type="PRINTS" id="PR00625">
    <property type="entry name" value="JDOMAIN"/>
</dbReference>
<dbReference type="PROSITE" id="PS50076">
    <property type="entry name" value="DNAJ_2"/>
    <property type="match status" value="1"/>
</dbReference>
<dbReference type="Gene3D" id="3.40.50.1110">
    <property type="entry name" value="SGNH hydrolase"/>
    <property type="match status" value="1"/>
</dbReference>
<evidence type="ECO:0000259" key="2">
    <source>
        <dbReference type="PROSITE" id="PS50076"/>
    </source>
</evidence>
<dbReference type="InterPro" id="IPR036869">
    <property type="entry name" value="J_dom_sf"/>
</dbReference>
<evidence type="ECO:0000256" key="1">
    <source>
        <dbReference type="SAM" id="MobiDB-lite"/>
    </source>
</evidence>
<dbReference type="CDD" id="cd06257">
    <property type="entry name" value="DnaJ"/>
    <property type="match status" value="1"/>
</dbReference>
<evidence type="ECO:0000313" key="4">
    <source>
        <dbReference type="RefSeq" id="XP_019642870.1"/>
    </source>
</evidence>
<evidence type="ECO:0000313" key="3">
    <source>
        <dbReference type="Proteomes" id="UP000515135"/>
    </source>
</evidence>
<dbReference type="Gene3D" id="1.10.287.110">
    <property type="entry name" value="DnaJ domain"/>
    <property type="match status" value="1"/>
</dbReference>
<dbReference type="AlphaFoldDB" id="A0A6P4ZNW5"/>
<accession>A0A6P4ZNW5</accession>
<dbReference type="GeneID" id="109484087"/>
<dbReference type="OrthoDB" id="10056446at2759"/>
<dbReference type="InterPro" id="IPR001623">
    <property type="entry name" value="DnaJ_domain"/>
</dbReference>
<dbReference type="InterPro" id="IPR036514">
    <property type="entry name" value="SGNH_hydro_sf"/>
</dbReference>
<dbReference type="KEGG" id="bbel:109484087"/>
<protein>
    <submittedName>
        <fullName evidence="4">Uncharacterized protein LOC109484087</fullName>
    </submittedName>
</protein>
<feature type="region of interest" description="Disordered" evidence="1">
    <location>
        <begin position="377"/>
        <end position="400"/>
    </location>
</feature>
<sequence length="613" mass="67914">MADTSDHEQLYSTLGVPSSATHADIVDAYKKEVKLLEEACKYGKKSTVYKKAETRLREVSKAFAILSDEPRRQLYDNSGTVNSTPKITKKSRSHSKGYSVNQNEQSTTIFIPPNQATSWIAICEEHYSTQATNRGKDGHHIKTVFYDAQSKEAVCSVSITVYVSTDKMLVQGSAYLLWFSEEFPRLKEKVSSSESINDVQLSGPESEVSGIAGDPATDDSTFCPTCEQSIMTDEACPSCNTVPKSLLDCNSNTMCSGEELPEGTPQNLVDKANQCTSPISTVDYTNVQDSVNKLESCIAESIADRKTAETSILKRLSVLEDRLKSCERSHVCVGLSAPEKRQLVEDVARLGKVKCELESEVKSLQQKFDELSSAVHKVQSNSARGKTNTIETQTTQEPSDRAEKLLHELVNVNVHNRFQVLETDNNETRGSSPVSNPGAKHREQAHKTGAKQPPIQDKTNPSPTVSPSRHNKVMPPDVLILGDSNTKAIKTDVMYPAKRVTKELTYNITQATDYIQRSTLSAPKVILFHVGTNDTRDKRDPTAVSEGFRKLIQTSHTKYPQTTLVFSSILPREDRKLQEVGDQVNSFLKARWLPRRRTMSSSLITVTCPTGGR</sequence>
<name>A0A6P4ZNW5_BRABE</name>
<dbReference type="RefSeq" id="XP_019642870.1">
    <property type="nucleotide sequence ID" value="XM_019787311.1"/>
</dbReference>
<feature type="compositionally biased region" description="Polar residues" evidence="1">
    <location>
        <begin position="378"/>
        <end position="397"/>
    </location>
</feature>
<dbReference type="SUPFAM" id="SSF46565">
    <property type="entry name" value="Chaperone J-domain"/>
    <property type="match status" value="1"/>
</dbReference>
<organism evidence="3 4">
    <name type="scientific">Branchiostoma belcheri</name>
    <name type="common">Amphioxus</name>
    <dbReference type="NCBI Taxonomy" id="7741"/>
    <lineage>
        <taxon>Eukaryota</taxon>
        <taxon>Metazoa</taxon>
        <taxon>Chordata</taxon>
        <taxon>Cephalochordata</taxon>
        <taxon>Leptocardii</taxon>
        <taxon>Amphioxiformes</taxon>
        <taxon>Branchiostomatidae</taxon>
        <taxon>Branchiostoma</taxon>
    </lineage>
</organism>
<feature type="compositionally biased region" description="Polar residues" evidence="1">
    <location>
        <begin position="457"/>
        <end position="468"/>
    </location>
</feature>
<feature type="domain" description="J" evidence="2">
    <location>
        <begin position="9"/>
        <end position="79"/>
    </location>
</feature>
<reference evidence="4" key="1">
    <citation type="submission" date="2025-08" db="UniProtKB">
        <authorList>
            <consortium name="RefSeq"/>
        </authorList>
    </citation>
    <scope>IDENTIFICATION</scope>
    <source>
        <tissue evidence="4">Gonad</tissue>
    </source>
</reference>
<gene>
    <name evidence="4" type="primary">LOC109484087</name>
</gene>
<feature type="region of interest" description="Disordered" evidence="1">
    <location>
        <begin position="421"/>
        <end position="479"/>
    </location>
</feature>
<keyword evidence="3" id="KW-1185">Reference proteome</keyword>
<dbReference type="Proteomes" id="UP000515135">
    <property type="component" value="Unplaced"/>
</dbReference>
<feature type="region of interest" description="Disordered" evidence="1">
    <location>
        <begin position="76"/>
        <end position="99"/>
    </location>
</feature>
<feature type="compositionally biased region" description="Polar residues" evidence="1">
    <location>
        <begin position="76"/>
        <end position="86"/>
    </location>
</feature>
<proteinExistence type="predicted"/>
<dbReference type="Pfam" id="PF00226">
    <property type="entry name" value="DnaJ"/>
    <property type="match status" value="1"/>
</dbReference>